<keyword evidence="6" id="KW-1185">Reference proteome</keyword>
<dbReference type="CDD" id="cd13590">
    <property type="entry name" value="PBP2_PotD_PotF_like"/>
    <property type="match status" value="1"/>
</dbReference>
<dbReference type="AlphaFoldDB" id="A0A7W7G0A3"/>
<dbReference type="Proteomes" id="UP000542742">
    <property type="component" value="Unassembled WGS sequence"/>
</dbReference>
<evidence type="ECO:0000313" key="6">
    <source>
        <dbReference type="Proteomes" id="UP000542742"/>
    </source>
</evidence>
<dbReference type="Pfam" id="PF13343">
    <property type="entry name" value="SBP_bac_6"/>
    <property type="match status" value="1"/>
</dbReference>
<dbReference type="InterPro" id="IPR001188">
    <property type="entry name" value="Sperm_putr-bd"/>
</dbReference>
<reference evidence="5 6" key="1">
    <citation type="submission" date="2020-08" db="EMBL/GenBank/DDBJ databases">
        <title>Sequencing the genomes of 1000 actinobacteria strains.</title>
        <authorList>
            <person name="Klenk H.-P."/>
        </authorList>
    </citation>
    <scope>NUCLEOTIDE SEQUENCE [LARGE SCALE GENOMIC DNA]</scope>
    <source>
        <strain evidence="5 6">DSM 45518</strain>
    </source>
</reference>
<keyword evidence="4" id="KW-0574">Periplasm</keyword>
<keyword evidence="2" id="KW-0813">Transport</keyword>
<dbReference type="Gene3D" id="3.40.190.10">
    <property type="entry name" value="Periplasmic binding protein-like II"/>
    <property type="match status" value="2"/>
</dbReference>
<protein>
    <submittedName>
        <fullName evidence="5">Spermidine/putrescine transport system substrate-binding protein</fullName>
    </submittedName>
</protein>
<dbReference type="EMBL" id="JACHMF010000001">
    <property type="protein sequence ID" value="MBB4690940.1"/>
    <property type="molecule type" value="Genomic_DNA"/>
</dbReference>
<dbReference type="GO" id="GO:0015846">
    <property type="term" value="P:polyamine transport"/>
    <property type="evidence" value="ECO:0007669"/>
    <property type="project" value="InterPro"/>
</dbReference>
<sequence>MSASNFSDPSLLRGLTQRRFGRRDALRLSGLAALGGALAACGVQGQGTQAPASAEPDAVAKFWNGKVKNGSMKFAGWPLYMDPKQPELKKFTQQTGITVKYDEVIQEMGPWFAKVQPQLSAGQSIGYDLMVITNSFQFTQFRDSGFLAPLDHAKLPNYAKNAGAAYKKEAFDPGNAYSVPWASGMTGIAYDINKTGREITKLADLWDPKFKGKVGMFSDIQELGNFGLLSLNLDPATSTAADWQKAADHLRKQKDAGIVRNYYDQGYIDALGNGEVWLTQAWSGDIFQKNISDGTDFRFVIPEEGGTIWTDNMTIPVTAENPVDALMLMDFFYEVETAATLAEYINYVCPVPAAQPAIRAHAGKATGEDKDALLDVADSKLVFPTKAEYDKLHYYVAFEATSEQQKFQKTFEPIVLG</sequence>
<name>A0A7W7G0A3_9ACTN</name>
<accession>A0A7W7G0A3</accession>
<dbReference type="PROSITE" id="PS51318">
    <property type="entry name" value="TAT"/>
    <property type="match status" value="1"/>
</dbReference>
<evidence type="ECO:0000256" key="1">
    <source>
        <dbReference type="ARBA" id="ARBA00004418"/>
    </source>
</evidence>
<dbReference type="PRINTS" id="PR00909">
    <property type="entry name" value="SPERMDNBNDNG"/>
</dbReference>
<evidence type="ECO:0000256" key="4">
    <source>
        <dbReference type="ARBA" id="ARBA00022764"/>
    </source>
</evidence>
<comment type="caution">
    <text evidence="5">The sequence shown here is derived from an EMBL/GenBank/DDBJ whole genome shotgun (WGS) entry which is preliminary data.</text>
</comment>
<dbReference type="GO" id="GO:0019808">
    <property type="term" value="F:polyamine binding"/>
    <property type="evidence" value="ECO:0007669"/>
    <property type="project" value="InterPro"/>
</dbReference>
<evidence type="ECO:0000256" key="2">
    <source>
        <dbReference type="ARBA" id="ARBA00022448"/>
    </source>
</evidence>
<organism evidence="5 6">
    <name type="scientific">Paractinoplanes abujensis</name>
    <dbReference type="NCBI Taxonomy" id="882441"/>
    <lineage>
        <taxon>Bacteria</taxon>
        <taxon>Bacillati</taxon>
        <taxon>Actinomycetota</taxon>
        <taxon>Actinomycetes</taxon>
        <taxon>Micromonosporales</taxon>
        <taxon>Micromonosporaceae</taxon>
        <taxon>Paractinoplanes</taxon>
    </lineage>
</organism>
<dbReference type="InterPro" id="IPR006311">
    <property type="entry name" value="TAT_signal"/>
</dbReference>
<evidence type="ECO:0000256" key="3">
    <source>
        <dbReference type="ARBA" id="ARBA00022729"/>
    </source>
</evidence>
<dbReference type="PANTHER" id="PTHR30222:SF17">
    <property type="entry name" value="SPERMIDINE_PUTRESCINE-BINDING PERIPLASMIC PROTEIN"/>
    <property type="match status" value="1"/>
</dbReference>
<keyword evidence="3" id="KW-0732">Signal</keyword>
<comment type="subcellular location">
    <subcellularLocation>
        <location evidence="1">Periplasm</location>
    </subcellularLocation>
</comment>
<proteinExistence type="predicted"/>
<evidence type="ECO:0000313" key="5">
    <source>
        <dbReference type="EMBL" id="MBB4690940.1"/>
    </source>
</evidence>
<gene>
    <name evidence="5" type="ORF">BKA14_001088</name>
</gene>
<dbReference type="PANTHER" id="PTHR30222">
    <property type="entry name" value="SPERMIDINE/PUTRESCINE-BINDING PERIPLASMIC PROTEIN"/>
    <property type="match status" value="1"/>
</dbReference>
<dbReference type="GO" id="GO:0042597">
    <property type="term" value="C:periplasmic space"/>
    <property type="evidence" value="ECO:0007669"/>
    <property type="project" value="UniProtKB-SubCell"/>
</dbReference>
<dbReference type="SUPFAM" id="SSF53850">
    <property type="entry name" value="Periplasmic binding protein-like II"/>
    <property type="match status" value="1"/>
</dbReference>
<dbReference type="RefSeq" id="WP_184949828.1">
    <property type="nucleotide sequence ID" value="NZ_BOMC01000009.1"/>
</dbReference>